<dbReference type="PANTHER" id="PTHR47843:SF5">
    <property type="entry name" value="BTB_POZ DOMAIN PROTEIN"/>
    <property type="match status" value="1"/>
</dbReference>
<dbReference type="InterPro" id="IPR011333">
    <property type="entry name" value="SKP1/BTB/POZ_sf"/>
</dbReference>
<accession>A0AAN7W2U2</accession>
<evidence type="ECO:0000259" key="1">
    <source>
        <dbReference type="Pfam" id="PF00651"/>
    </source>
</evidence>
<sequence>MQQGQVVAEMTLEGLHVSKKFSDLKVRLGDRTWDVHKVAVCMRSSFFEATENVVTLHEDQPEVIDQMIEYMYKNDYKDDDSDIDPRVFNVRMVAVAEKYFVDNLAQLAIGKLAEQVYEGMSSSGWADAIEVAYATTADSNHELRDTLFGFVISRAGSLLDPDDPEHTDFRAMTERTPRFSLVLAQRLADLQRRQSSLSTYRCPGSDCNVAFQTWMEAGHGVSWDCRECGESAAHDYQIWQAYRVDLIVNEPVAFQPGNHFGLPW</sequence>
<dbReference type="Proteomes" id="UP001310594">
    <property type="component" value="Unassembled WGS sequence"/>
</dbReference>
<dbReference type="SUPFAM" id="SSF54695">
    <property type="entry name" value="POZ domain"/>
    <property type="match status" value="1"/>
</dbReference>
<dbReference type="AlphaFoldDB" id="A0AAN7W2U2"/>
<proteinExistence type="predicted"/>
<dbReference type="CDD" id="cd18186">
    <property type="entry name" value="BTB_POZ_ZBTB_KLHL-like"/>
    <property type="match status" value="1"/>
</dbReference>
<organism evidence="2 3">
    <name type="scientific">Elasticomyces elasticus</name>
    <dbReference type="NCBI Taxonomy" id="574655"/>
    <lineage>
        <taxon>Eukaryota</taxon>
        <taxon>Fungi</taxon>
        <taxon>Dikarya</taxon>
        <taxon>Ascomycota</taxon>
        <taxon>Pezizomycotina</taxon>
        <taxon>Dothideomycetes</taxon>
        <taxon>Dothideomycetidae</taxon>
        <taxon>Mycosphaerellales</taxon>
        <taxon>Teratosphaeriaceae</taxon>
        <taxon>Elasticomyces</taxon>
    </lineage>
</organism>
<name>A0AAN7W2U2_9PEZI</name>
<gene>
    <name evidence="2" type="ORF">LTR97_006487</name>
</gene>
<feature type="domain" description="BTB" evidence="1">
    <location>
        <begin position="17"/>
        <end position="84"/>
    </location>
</feature>
<reference evidence="2" key="1">
    <citation type="submission" date="2023-08" db="EMBL/GenBank/DDBJ databases">
        <title>Black Yeasts Isolated from many extreme environments.</title>
        <authorList>
            <person name="Coleine C."/>
            <person name="Stajich J.E."/>
            <person name="Selbmann L."/>
        </authorList>
    </citation>
    <scope>NUCLEOTIDE SEQUENCE</scope>
    <source>
        <strain evidence="2">CCFEE 5810</strain>
    </source>
</reference>
<dbReference type="Pfam" id="PF00651">
    <property type="entry name" value="BTB"/>
    <property type="match status" value="1"/>
</dbReference>
<dbReference type="InterPro" id="IPR000210">
    <property type="entry name" value="BTB/POZ_dom"/>
</dbReference>
<protein>
    <recommendedName>
        <fullName evidence="1">BTB domain-containing protein</fullName>
    </recommendedName>
</protein>
<dbReference type="Gene3D" id="3.30.710.10">
    <property type="entry name" value="Potassium Channel Kv1.1, Chain A"/>
    <property type="match status" value="1"/>
</dbReference>
<dbReference type="EMBL" id="JAVRQU010000009">
    <property type="protein sequence ID" value="KAK5698839.1"/>
    <property type="molecule type" value="Genomic_DNA"/>
</dbReference>
<comment type="caution">
    <text evidence="2">The sequence shown here is derived from an EMBL/GenBank/DDBJ whole genome shotgun (WGS) entry which is preliminary data.</text>
</comment>
<dbReference type="PANTHER" id="PTHR47843">
    <property type="entry name" value="BTB DOMAIN-CONTAINING PROTEIN-RELATED"/>
    <property type="match status" value="1"/>
</dbReference>
<evidence type="ECO:0000313" key="3">
    <source>
        <dbReference type="Proteomes" id="UP001310594"/>
    </source>
</evidence>
<evidence type="ECO:0000313" key="2">
    <source>
        <dbReference type="EMBL" id="KAK5698839.1"/>
    </source>
</evidence>